<dbReference type="AlphaFoldDB" id="A0A849KCY9"/>
<reference evidence="2 3" key="2">
    <citation type="submission" date="2020-06" db="EMBL/GenBank/DDBJ databases">
        <title>Ramlibacter rhizophilus sp. nov., isolated from rhizosphere soil of national flower Mugunghwa from South Korea.</title>
        <authorList>
            <person name="Zheng-Fei Y."/>
            <person name="Huan T."/>
        </authorList>
    </citation>
    <scope>NUCLEOTIDE SEQUENCE [LARGE SCALE GENOMIC DNA]</scope>
    <source>
        <strain evidence="2 3">B156</strain>
    </source>
</reference>
<feature type="region of interest" description="Disordered" evidence="1">
    <location>
        <begin position="1"/>
        <end position="67"/>
    </location>
</feature>
<accession>A0A849KCY9</accession>
<organism evidence="2 3">
    <name type="scientific">Ramlibacter montanisoli</name>
    <dbReference type="NCBI Taxonomy" id="2732512"/>
    <lineage>
        <taxon>Bacteria</taxon>
        <taxon>Pseudomonadati</taxon>
        <taxon>Pseudomonadota</taxon>
        <taxon>Betaproteobacteria</taxon>
        <taxon>Burkholderiales</taxon>
        <taxon>Comamonadaceae</taxon>
        <taxon>Ramlibacter</taxon>
    </lineage>
</organism>
<comment type="caution">
    <text evidence="2">The sequence shown here is derived from an EMBL/GenBank/DDBJ whole genome shotgun (WGS) entry which is preliminary data.</text>
</comment>
<protein>
    <submittedName>
        <fullName evidence="2">Uncharacterized protein</fullName>
    </submittedName>
</protein>
<reference evidence="2 3" key="1">
    <citation type="submission" date="2020-05" db="EMBL/GenBank/DDBJ databases">
        <authorList>
            <person name="Khan S.A."/>
            <person name="Jeon C.O."/>
            <person name="Chun B.H."/>
        </authorList>
    </citation>
    <scope>NUCLEOTIDE SEQUENCE [LARGE SCALE GENOMIC DNA]</scope>
    <source>
        <strain evidence="2 3">B156</strain>
    </source>
</reference>
<feature type="compositionally biased region" description="Basic and acidic residues" evidence="1">
    <location>
        <begin position="49"/>
        <end position="59"/>
    </location>
</feature>
<feature type="compositionally biased region" description="Polar residues" evidence="1">
    <location>
        <begin position="17"/>
        <end position="30"/>
    </location>
</feature>
<dbReference type="Proteomes" id="UP000552954">
    <property type="component" value="Unassembled WGS sequence"/>
</dbReference>
<evidence type="ECO:0000313" key="2">
    <source>
        <dbReference type="EMBL" id="NNU42611.1"/>
    </source>
</evidence>
<keyword evidence="3" id="KW-1185">Reference proteome</keyword>
<evidence type="ECO:0000256" key="1">
    <source>
        <dbReference type="SAM" id="MobiDB-lite"/>
    </source>
</evidence>
<name>A0A849KCY9_9BURK</name>
<dbReference type="RefSeq" id="WP_171556955.1">
    <property type="nucleotide sequence ID" value="NZ_JABFCS010000001.1"/>
</dbReference>
<proteinExistence type="predicted"/>
<gene>
    <name evidence="2" type="ORF">HK415_04675</name>
</gene>
<evidence type="ECO:0000313" key="3">
    <source>
        <dbReference type="Proteomes" id="UP000552954"/>
    </source>
</evidence>
<dbReference type="EMBL" id="JABFCS010000001">
    <property type="protein sequence ID" value="NNU42611.1"/>
    <property type="molecule type" value="Genomic_DNA"/>
</dbReference>
<sequence>MSANKSPGNQRREDGSKQGNEQNSQKQGSTPLDDASVQQGGQGAQQGEDAGRQRGDRNGSDSGGGKS</sequence>